<gene>
    <name evidence="1" type="ORF">RIF25_06705</name>
</gene>
<dbReference type="InterPro" id="IPR036563">
    <property type="entry name" value="MoaE_sf"/>
</dbReference>
<reference evidence="2" key="1">
    <citation type="submission" date="2023-07" db="EMBL/GenBank/DDBJ databases">
        <authorList>
            <person name="Luz R."/>
            <person name="Cordeiro R."/>
            <person name="Fonseca A."/>
            <person name="Goncalves V."/>
        </authorList>
    </citation>
    <scope>NUCLEOTIDE SEQUENCE [LARGE SCALE GENOMIC DNA]</scope>
    <source>
        <strain evidence="2">BACA0444</strain>
    </source>
</reference>
<dbReference type="InterPro" id="IPR003448">
    <property type="entry name" value="Mopterin_biosynth_MoaE"/>
</dbReference>
<dbReference type="GO" id="GO:0006777">
    <property type="term" value="P:Mo-molybdopterin cofactor biosynthetic process"/>
    <property type="evidence" value="ECO:0007669"/>
    <property type="project" value="InterPro"/>
</dbReference>
<sequence length="147" mass="16346">MTFTISLASIDSDSLQASLINSQAGALVTFQGWVRNHNQGKKVTSLEYQVYPELAINEGLKILAEATGKFDLHGAVACHRYGHLEIGEIAVWVGTTASHRQAAFAGTEYIITQIKTRLPIWKKEHYQDYPAVWVNCLDHEHSLNSPP</sequence>
<dbReference type="RefSeq" id="WP_322877772.1">
    <property type="nucleotide sequence ID" value="NZ_JAVMIP010000004.1"/>
</dbReference>
<dbReference type="Proteomes" id="UP001268256">
    <property type="component" value="Unassembled WGS sequence"/>
</dbReference>
<dbReference type="Pfam" id="PF02391">
    <property type="entry name" value="MoaE"/>
    <property type="match status" value="1"/>
</dbReference>
<proteinExistence type="predicted"/>
<dbReference type="AlphaFoldDB" id="A0AAE4FS24"/>
<organism evidence="1 2">
    <name type="scientific">Pseudocalidococcus azoricus BACA0444</name>
    <dbReference type="NCBI Taxonomy" id="2918990"/>
    <lineage>
        <taxon>Bacteria</taxon>
        <taxon>Bacillati</taxon>
        <taxon>Cyanobacteriota</taxon>
        <taxon>Cyanophyceae</taxon>
        <taxon>Acaryochloridales</taxon>
        <taxon>Thermosynechococcaceae</taxon>
        <taxon>Pseudocalidococcus</taxon>
        <taxon>Pseudocalidococcus azoricus</taxon>
    </lineage>
</organism>
<protein>
    <submittedName>
        <fullName evidence="1">Molybdenum cofactor biosynthesis protein MoaE</fullName>
    </submittedName>
</protein>
<evidence type="ECO:0000313" key="1">
    <source>
        <dbReference type="EMBL" id="MDS3860497.1"/>
    </source>
</evidence>
<name>A0AAE4FS24_9CYAN</name>
<evidence type="ECO:0000313" key="2">
    <source>
        <dbReference type="Proteomes" id="UP001268256"/>
    </source>
</evidence>
<dbReference type="SUPFAM" id="SSF54690">
    <property type="entry name" value="Molybdopterin synthase subunit MoaE"/>
    <property type="match status" value="1"/>
</dbReference>
<dbReference type="CDD" id="cd00756">
    <property type="entry name" value="MoaE"/>
    <property type="match status" value="1"/>
</dbReference>
<comment type="caution">
    <text evidence="1">The sequence shown here is derived from an EMBL/GenBank/DDBJ whole genome shotgun (WGS) entry which is preliminary data.</text>
</comment>
<dbReference type="EMBL" id="JAVMIP010000004">
    <property type="protein sequence ID" value="MDS3860497.1"/>
    <property type="molecule type" value="Genomic_DNA"/>
</dbReference>
<accession>A0AAE4FS24</accession>
<dbReference type="PANTHER" id="PTHR23404">
    <property type="entry name" value="MOLYBDOPTERIN SYNTHASE RELATED"/>
    <property type="match status" value="1"/>
</dbReference>
<keyword evidence="2" id="KW-1185">Reference proteome</keyword>
<dbReference type="Gene3D" id="3.90.1170.40">
    <property type="entry name" value="Molybdopterin biosynthesis MoaE subunit"/>
    <property type="match status" value="1"/>
</dbReference>